<evidence type="ECO:0000256" key="4">
    <source>
        <dbReference type="ARBA" id="ARBA00022692"/>
    </source>
</evidence>
<dbReference type="GO" id="GO:0008146">
    <property type="term" value="F:sulfotransferase activity"/>
    <property type="evidence" value="ECO:0007669"/>
    <property type="project" value="InterPro"/>
</dbReference>
<evidence type="ECO:0000256" key="1">
    <source>
        <dbReference type="ARBA" id="ARBA00004323"/>
    </source>
</evidence>
<dbReference type="InterPro" id="IPR005331">
    <property type="entry name" value="Sulfotransferase"/>
</dbReference>
<evidence type="ECO:0000256" key="3">
    <source>
        <dbReference type="ARBA" id="ARBA00022679"/>
    </source>
</evidence>
<protein>
    <submittedName>
        <fullName evidence="10">Blast:Heparan sulfate 2-O-sulfotransferase pipe</fullName>
    </submittedName>
</protein>
<dbReference type="PANTHER" id="PTHR12129:SF20">
    <property type="entry name" value="HEPARAN SULFATE 2-O-SULFOTRANSFERASE PIPE"/>
    <property type="match status" value="1"/>
</dbReference>
<proteinExistence type="inferred from homology"/>
<evidence type="ECO:0000313" key="10">
    <source>
        <dbReference type="EMBL" id="SPP76577.1"/>
    </source>
</evidence>
<evidence type="ECO:0000256" key="7">
    <source>
        <dbReference type="ARBA" id="ARBA00023034"/>
    </source>
</evidence>
<dbReference type="InterPro" id="IPR027417">
    <property type="entry name" value="P-loop_NTPase"/>
</dbReference>
<dbReference type="GO" id="GO:0000139">
    <property type="term" value="C:Golgi membrane"/>
    <property type="evidence" value="ECO:0007669"/>
    <property type="project" value="UniProtKB-SubCell"/>
</dbReference>
<dbReference type="Proteomes" id="UP000268350">
    <property type="component" value="Unassembled WGS sequence"/>
</dbReference>
<keyword evidence="4" id="KW-0812">Transmembrane</keyword>
<dbReference type="Pfam" id="PF03567">
    <property type="entry name" value="Sulfotransfer_2"/>
    <property type="match status" value="5"/>
</dbReference>
<evidence type="ECO:0000256" key="9">
    <source>
        <dbReference type="ARBA" id="ARBA00023180"/>
    </source>
</evidence>
<evidence type="ECO:0000256" key="5">
    <source>
        <dbReference type="ARBA" id="ARBA00022968"/>
    </source>
</evidence>
<dbReference type="PANTHER" id="PTHR12129">
    <property type="entry name" value="HEPARAN SULFATE 2-O-SULFOTRANSFERASE"/>
    <property type="match status" value="1"/>
</dbReference>
<keyword evidence="5" id="KW-0735">Signal-anchor</keyword>
<dbReference type="Gene3D" id="3.40.50.300">
    <property type="entry name" value="P-loop containing nucleotide triphosphate hydrolases"/>
    <property type="match status" value="5"/>
</dbReference>
<evidence type="ECO:0000256" key="6">
    <source>
        <dbReference type="ARBA" id="ARBA00022989"/>
    </source>
</evidence>
<comment type="subcellular location">
    <subcellularLocation>
        <location evidence="1">Golgi apparatus membrane</location>
        <topology evidence="1">Single-pass type II membrane protein</topology>
    </subcellularLocation>
</comment>
<evidence type="ECO:0000256" key="2">
    <source>
        <dbReference type="ARBA" id="ARBA00010569"/>
    </source>
</evidence>
<evidence type="ECO:0000313" key="11">
    <source>
        <dbReference type="Proteomes" id="UP000268350"/>
    </source>
</evidence>
<keyword evidence="8" id="KW-0472">Membrane</keyword>
<dbReference type="OMA" id="KTILHTE"/>
<dbReference type="SUPFAM" id="SSF52540">
    <property type="entry name" value="P-loop containing nucleoside triphosphate hydrolases"/>
    <property type="match status" value="5"/>
</dbReference>
<comment type="similarity">
    <text evidence="2">Belongs to the sulfotransferase 3 family.</text>
</comment>
<keyword evidence="3 10" id="KW-0808">Transferase</keyword>
<keyword evidence="6" id="KW-1133">Transmembrane helix</keyword>
<sequence>MILWRLNPKFLNNTKYHTRDILFFNRVPKTGSETLIELMLRLGERNRFQNARSPFSKPTGIYWSFEKQKLEAHRILDLMEEDAFAYAEHANYMNFRQFQLPQPIYINLIRDPVERVISWYYYKRTPWNSLQMFKITGKFENRTHYQKNFEDCVLTHDFECRYDYGLNFKEDSADHKRQSLFFCGHAPLCEPFNTPAAVARAKQNVERDFSVVGSWEDVNVTLAVLEHFIPRFFRGSTELYYEPVKGLAFRKRNTNHWKPKISERIKRIMRANFTQEYDFYYFCKQRFRIQIRSSDSCLFSSTNFTHPKKASLEELDAARLNNTPKAEREFVLFNRIEKTGSQSMTHLIKELGNQNGFETFRNVIQPKRSILDSFVEEREFVHQLMELSEPSAYVEHTNWVNFTAHDMPRPIYMNLVRHPIEKVISAYYYMRHPKIAAQYARRNPDKKIQDKTYYDLTFNECVKQRIAPHCVFDAHNPFNGDWRRFNLHLCGNAAICKQLNSEATMQMAKRNVEQEYSVVGTWEQTNVTLAVLEAYIPRFFAGAAKVYYSQTETFTRNTTPHNNSLDEDVERYLKDSFKFELELYQFVMQRLYMQYIILQLNAQDLNNTPKADIDVVFFNRVPKTGSMQLIELMRQLGKVHDYEVEKDPQVGGVLPLLELPEQSDMIENIVNLEDGTVFASHVNFLNFTKNEQPRPIYINMVRDPVERVISWYYYIRAPWIFVPGRRRTNREMPNPKWVNTEYDQCVLSGEKVCTYIEGSLLEHVGDHRRQTLFFCGHDEFKCTPFNSRLALQLAKLNVEREYAVVGTWEHTNETLAVLEAYVPRYFADATKMYYSGLHAEKQNDNPMKPHISQDILDMVRRNFTREIEFYQFCRQRLHKQYLALKLNDLKRMDKSLARLEAANEMLKHLSATRLNNTRNADIDVLFFNRAAKVGSEALLELLQALENYNEDLTLDRSGLSKPTSRQLGKDDQREMAEFVADLEEGTMYIEHINWLDFEEFDQPKPIYINMVRDPVERVISWYFYARSSYKNAIEYRKKPNLKIKKESWYKKNFNECVKSGDPECQYVPHTVKDAVPNFKRQTLFYCGHHDDCIPFNSATALQMAKEHVERDYAVVGSWEDTNITLTVFERYIPRFFRGAKLMYEMNNNRIVNRNKNKRKPFIEPEVKAMIRKNFTNEYEFYYFCKQRLYKQYLLDGLTPRRLNNTAKAEMDRLFFPRCAKVGSESLMEFMEHLQDINNFKINVNGVDRQTRRSLNARGQEELAAYIYNMDEGSVYIQHTNWIDFNEFNLPKPIFINLVRDPVERMISWYYYIRNSYRNALFYRKNPLAPIQPTAWFKKSFNDCVRSGDKECQYIPLTVTDAVPNFKRQSIFFCGNEQDCLPFNSPLAVQMAKRRVETEFAVVGTWEETNITLAVLEHYIPRYFARASMIYKIYQESLMNRNRNNRKPHVDADVRAMVRRNFTHEYDFYYFCKQRLYMQYIALKRTELERLNLYP</sequence>
<name>A0A3B0J4N9_DROGU</name>
<gene>
    <name evidence="10" type="ORF">DGUA_6G007131</name>
</gene>
<dbReference type="InterPro" id="IPR007734">
    <property type="entry name" value="Heparan_SO4_2-O-STrfase"/>
</dbReference>
<keyword evidence="11" id="KW-1185">Reference proteome</keyword>
<dbReference type="FunFam" id="3.40.50.300:FF:001863">
    <property type="entry name" value="Heparan sulfate 2-o-sulfotransferase"/>
    <property type="match status" value="4"/>
</dbReference>
<accession>A0A3B0J4N9</accession>
<keyword evidence="9" id="KW-0325">Glycoprotein</keyword>
<keyword evidence="7" id="KW-0333">Golgi apparatus</keyword>
<organism evidence="10 11">
    <name type="scientific">Drosophila guanche</name>
    <name type="common">Fruit fly</name>
    <dbReference type="NCBI Taxonomy" id="7266"/>
    <lineage>
        <taxon>Eukaryota</taxon>
        <taxon>Metazoa</taxon>
        <taxon>Ecdysozoa</taxon>
        <taxon>Arthropoda</taxon>
        <taxon>Hexapoda</taxon>
        <taxon>Insecta</taxon>
        <taxon>Pterygota</taxon>
        <taxon>Neoptera</taxon>
        <taxon>Endopterygota</taxon>
        <taxon>Diptera</taxon>
        <taxon>Brachycera</taxon>
        <taxon>Muscomorpha</taxon>
        <taxon>Ephydroidea</taxon>
        <taxon>Drosophilidae</taxon>
        <taxon>Drosophila</taxon>
        <taxon>Sophophora</taxon>
    </lineage>
</organism>
<evidence type="ECO:0000256" key="8">
    <source>
        <dbReference type="ARBA" id="ARBA00023136"/>
    </source>
</evidence>
<reference evidence="11" key="1">
    <citation type="submission" date="2018-01" db="EMBL/GenBank/DDBJ databases">
        <authorList>
            <person name="Alioto T."/>
            <person name="Alioto T."/>
        </authorList>
    </citation>
    <scope>NUCLEOTIDE SEQUENCE [LARGE SCALE GENOMIC DNA]</scope>
</reference>
<dbReference type="EMBL" id="OUUW01000002">
    <property type="protein sequence ID" value="SPP76577.1"/>
    <property type="molecule type" value="Genomic_DNA"/>
</dbReference>
<dbReference type="OrthoDB" id="10019582at2759"/>